<dbReference type="PANTHER" id="PTHR31260:SF77">
    <property type="entry name" value="(RAPE) HYPOTHETICAL PROTEIN"/>
    <property type="match status" value="1"/>
</dbReference>
<accession>A0A1J3DK62</accession>
<dbReference type="AlphaFoldDB" id="A0A1J3DK62"/>
<dbReference type="EMBL" id="GEVI01014195">
    <property type="protein sequence ID" value="JAU18125.1"/>
    <property type="molecule type" value="Transcribed_RNA"/>
</dbReference>
<gene>
    <name evidence="2" type="ORF">GA_TR9790_c6_g1_i1_g.31561</name>
</gene>
<dbReference type="InterPro" id="IPR006462">
    <property type="entry name" value="MS5"/>
</dbReference>
<name>A0A1J3DK62_NOCCA</name>
<dbReference type="PANTHER" id="PTHR31260">
    <property type="entry name" value="CYSTATIN/MONELLIN SUPERFAMILY PROTEIN"/>
    <property type="match status" value="1"/>
</dbReference>
<protein>
    <submittedName>
        <fullName evidence="2">UPF0725 protein</fullName>
    </submittedName>
</protein>
<evidence type="ECO:0000256" key="1">
    <source>
        <dbReference type="ARBA" id="ARBA00043961"/>
    </source>
</evidence>
<evidence type="ECO:0000313" key="2">
    <source>
        <dbReference type="EMBL" id="JAU18125.1"/>
    </source>
</evidence>
<comment type="similarity">
    <text evidence="1">Belongs to the UPF0725 (EMB2204) family.</text>
</comment>
<organism evidence="2">
    <name type="scientific">Noccaea caerulescens</name>
    <name type="common">Alpine penny-cress</name>
    <name type="synonym">Thlaspi caerulescens</name>
    <dbReference type="NCBI Taxonomy" id="107243"/>
    <lineage>
        <taxon>Eukaryota</taxon>
        <taxon>Viridiplantae</taxon>
        <taxon>Streptophyta</taxon>
        <taxon>Embryophyta</taxon>
        <taxon>Tracheophyta</taxon>
        <taxon>Spermatophyta</taxon>
        <taxon>Magnoliopsida</taxon>
        <taxon>eudicotyledons</taxon>
        <taxon>Gunneridae</taxon>
        <taxon>Pentapetalae</taxon>
        <taxon>rosids</taxon>
        <taxon>malvids</taxon>
        <taxon>Brassicales</taxon>
        <taxon>Brassicaceae</taxon>
        <taxon>Coluteocarpeae</taxon>
        <taxon>Noccaea</taxon>
    </lineage>
</organism>
<proteinExistence type="inferred from homology"/>
<reference evidence="2" key="1">
    <citation type="submission" date="2016-07" db="EMBL/GenBank/DDBJ databases">
        <title>De novo transcriptome assembly of four accessions of the metal hyperaccumulator plant Noccaea caerulescens.</title>
        <authorList>
            <person name="Blande D."/>
            <person name="Halimaa P."/>
            <person name="Tervahauta A.I."/>
            <person name="Aarts M.G."/>
            <person name="Karenlampi S.O."/>
        </authorList>
    </citation>
    <scope>NUCLEOTIDE SEQUENCE</scope>
</reference>
<dbReference type="Pfam" id="PF04776">
    <property type="entry name" value="protein_MS5"/>
    <property type="match status" value="1"/>
</dbReference>
<dbReference type="NCBIfam" id="TIGR01572">
    <property type="entry name" value="A_thl_para_3677"/>
    <property type="match status" value="1"/>
</dbReference>
<sequence length="264" mass="30284">MSSYTNPEWFKDGQSKVNLYAKAGLHRYNILKGTRLELSAVLKFNRTMNCVSSYYITLVARDLDAAAGSKEETFQVRVDEQSYGKLDMTVSVARRKDETVTTENKMPFIPHFHADGVPDGFYKGELPKWPSINALRNRKRFYVVKESEIQDNDWIRLYLELAVCVDGYGRTKKADLAKLQITKVAIETIEEVDPPSERLNAKSANFYITYKGWFKRQINEAGKVEGRAIIRRVLDGYLTLLGRVSIREKALDTKQSSKKQPRVL</sequence>